<comment type="caution">
    <text evidence="5">The sequence shown here is derived from an EMBL/GenBank/DDBJ whole genome shotgun (WGS) entry which is preliminary data.</text>
</comment>
<evidence type="ECO:0000256" key="2">
    <source>
        <dbReference type="ARBA" id="ARBA00023002"/>
    </source>
</evidence>
<dbReference type="Proteomes" id="UP000644693">
    <property type="component" value="Unassembled WGS sequence"/>
</dbReference>
<dbReference type="InterPro" id="IPR057326">
    <property type="entry name" value="KR_dom"/>
</dbReference>
<reference evidence="5" key="2">
    <citation type="submission" date="2020-09" db="EMBL/GenBank/DDBJ databases">
        <authorList>
            <person name="Sun Q."/>
            <person name="Kim S."/>
        </authorList>
    </citation>
    <scope>NUCLEOTIDE SEQUENCE</scope>
    <source>
        <strain evidence="5">KCTC 23430</strain>
    </source>
</reference>
<reference evidence="5" key="1">
    <citation type="journal article" date="2014" name="Int. J. Syst. Evol. Microbiol.">
        <title>Complete genome sequence of Corynebacterium casei LMG S-19264T (=DSM 44701T), isolated from a smear-ripened cheese.</title>
        <authorList>
            <consortium name="US DOE Joint Genome Institute (JGI-PGF)"/>
            <person name="Walter F."/>
            <person name="Albersmeier A."/>
            <person name="Kalinowski J."/>
            <person name="Ruckert C."/>
        </authorList>
    </citation>
    <scope>NUCLEOTIDE SEQUENCE</scope>
    <source>
        <strain evidence="5">KCTC 23430</strain>
    </source>
</reference>
<keyword evidence="2" id="KW-0560">Oxidoreductase</keyword>
<dbReference type="SMART" id="SM00822">
    <property type="entry name" value="PKS_KR"/>
    <property type="match status" value="1"/>
</dbReference>
<comment type="similarity">
    <text evidence="1 3">Belongs to the short-chain dehydrogenases/reductases (SDR) family.</text>
</comment>
<dbReference type="Gene3D" id="3.40.50.720">
    <property type="entry name" value="NAD(P)-binding Rossmann-like Domain"/>
    <property type="match status" value="1"/>
</dbReference>
<protein>
    <submittedName>
        <fullName evidence="5">Oxidoreductase</fullName>
    </submittedName>
</protein>
<dbReference type="PANTHER" id="PTHR43669:SF3">
    <property type="entry name" value="ALCOHOL DEHYDROGENASE, PUTATIVE (AFU_ORTHOLOGUE AFUA_3G03445)-RELATED"/>
    <property type="match status" value="1"/>
</dbReference>
<dbReference type="AlphaFoldDB" id="A0A919CJM7"/>
<evidence type="ECO:0000313" key="6">
    <source>
        <dbReference type="Proteomes" id="UP000644693"/>
    </source>
</evidence>
<sequence length="256" mass="27055">MNMQGSVVAITGGSRGFGLEIARQLISLGAKVGLIGRTQDSLAKAAAELGDDNVVCVAGDVGTDGVVAAALTSIAEHFGRFDALINNAGLARPAAIDSILSTDLRLQIDTNFIGTVLASQAAIPLLKDAPNPRIVNISSASAWHYDEMSHLSVYAATKAAVERFTRDLREELQTRNIGVSCVRPGGAWTTFADSWDDEALRESLAAWHENGPHMDVGMEALQVAKAAVFCLTQPPGTAVDLLELRPNKRAPKLGEP</sequence>
<dbReference type="GO" id="GO:0016491">
    <property type="term" value="F:oxidoreductase activity"/>
    <property type="evidence" value="ECO:0007669"/>
    <property type="project" value="UniProtKB-KW"/>
</dbReference>
<dbReference type="InterPro" id="IPR036291">
    <property type="entry name" value="NAD(P)-bd_dom_sf"/>
</dbReference>
<accession>A0A919CJM7</accession>
<dbReference type="PRINTS" id="PR00080">
    <property type="entry name" value="SDRFAMILY"/>
</dbReference>
<proteinExistence type="inferred from homology"/>
<dbReference type="PROSITE" id="PS00061">
    <property type="entry name" value="ADH_SHORT"/>
    <property type="match status" value="1"/>
</dbReference>
<gene>
    <name evidence="5" type="ORF">GCM10007053_14350</name>
</gene>
<name>A0A919CJM7_9GAMM</name>
<dbReference type="EMBL" id="BMYM01000001">
    <property type="protein sequence ID" value="GHD31380.1"/>
    <property type="molecule type" value="Genomic_DNA"/>
</dbReference>
<dbReference type="PRINTS" id="PR00081">
    <property type="entry name" value="GDHRDH"/>
</dbReference>
<organism evidence="5 6">
    <name type="scientific">Parahalioglobus pacificus</name>
    <dbReference type="NCBI Taxonomy" id="930806"/>
    <lineage>
        <taxon>Bacteria</taxon>
        <taxon>Pseudomonadati</taxon>
        <taxon>Pseudomonadota</taxon>
        <taxon>Gammaproteobacteria</taxon>
        <taxon>Cellvibrionales</taxon>
        <taxon>Halieaceae</taxon>
        <taxon>Parahalioglobus</taxon>
    </lineage>
</organism>
<dbReference type="InterPro" id="IPR002347">
    <property type="entry name" value="SDR_fam"/>
</dbReference>
<dbReference type="Pfam" id="PF00106">
    <property type="entry name" value="adh_short"/>
    <property type="match status" value="1"/>
</dbReference>
<dbReference type="PANTHER" id="PTHR43669">
    <property type="entry name" value="5-KETO-D-GLUCONATE 5-REDUCTASE"/>
    <property type="match status" value="1"/>
</dbReference>
<dbReference type="InterPro" id="IPR020904">
    <property type="entry name" value="Sc_DH/Rdtase_CS"/>
</dbReference>
<dbReference type="SUPFAM" id="SSF51735">
    <property type="entry name" value="NAD(P)-binding Rossmann-fold domains"/>
    <property type="match status" value="1"/>
</dbReference>
<feature type="domain" description="Ketoreductase" evidence="4">
    <location>
        <begin position="6"/>
        <end position="191"/>
    </location>
</feature>
<evidence type="ECO:0000259" key="4">
    <source>
        <dbReference type="SMART" id="SM00822"/>
    </source>
</evidence>
<keyword evidence="6" id="KW-1185">Reference proteome</keyword>
<evidence type="ECO:0000256" key="3">
    <source>
        <dbReference type="RuleBase" id="RU000363"/>
    </source>
</evidence>
<dbReference type="CDD" id="cd05233">
    <property type="entry name" value="SDR_c"/>
    <property type="match status" value="1"/>
</dbReference>
<dbReference type="RefSeq" id="WP_189476676.1">
    <property type="nucleotide sequence ID" value="NZ_BMYM01000001.1"/>
</dbReference>
<evidence type="ECO:0000313" key="5">
    <source>
        <dbReference type="EMBL" id="GHD31380.1"/>
    </source>
</evidence>
<evidence type="ECO:0000256" key="1">
    <source>
        <dbReference type="ARBA" id="ARBA00006484"/>
    </source>
</evidence>